<feature type="region of interest" description="Disordered" evidence="5">
    <location>
        <begin position="163"/>
        <end position="248"/>
    </location>
</feature>
<reference evidence="7 8" key="1">
    <citation type="journal article" date="2020" name="ISME J.">
        <title>Uncovering the hidden diversity of litter-decomposition mechanisms in mushroom-forming fungi.</title>
        <authorList>
            <person name="Floudas D."/>
            <person name="Bentzer J."/>
            <person name="Ahren D."/>
            <person name="Johansson T."/>
            <person name="Persson P."/>
            <person name="Tunlid A."/>
        </authorList>
    </citation>
    <scope>NUCLEOTIDE SEQUENCE [LARGE SCALE GENOMIC DNA]</scope>
    <source>
        <strain evidence="7 8">CBS 291.85</strain>
    </source>
</reference>
<keyword evidence="2 6" id="KW-0812">Transmembrane</keyword>
<dbReference type="PANTHER" id="PTHR15549">
    <property type="entry name" value="PAIRED IMMUNOGLOBULIN-LIKE TYPE 2 RECEPTOR"/>
    <property type="match status" value="1"/>
</dbReference>
<dbReference type="GO" id="GO:0071944">
    <property type="term" value="C:cell periphery"/>
    <property type="evidence" value="ECO:0007669"/>
    <property type="project" value="UniProtKB-ARBA"/>
</dbReference>
<dbReference type="PANTHER" id="PTHR15549:SF30">
    <property type="entry name" value="MID2 DOMAIN-CONTAINING PROTEIN"/>
    <property type="match status" value="1"/>
</dbReference>
<feature type="region of interest" description="Disordered" evidence="5">
    <location>
        <begin position="1"/>
        <end position="35"/>
    </location>
</feature>
<sequence length="248" mass="25998">MASSLSSSFTSSSTTSSTSSSTTSSTSSSTTSSTSPITATLTIVGSSPNDQSTVTITSTPTLAAERVSSGPNVGAIVGGIIGGMVLAALITAAFFIWLARRYNKPVVRSVPGDRLRDLEAIQGRPAPPRNPMRVIVDTITPDPSKRSRIMNWITGVRPYSDDGHGSAVEMTGGQAHVSTSTPSNPEPSNASNRSQSLYSQPSYRDSTMLEGRPVQQEVRLSLVPEEEVGKGSSPVKSHTHLPLLPPES</sequence>
<evidence type="ECO:0000256" key="5">
    <source>
        <dbReference type="SAM" id="MobiDB-lite"/>
    </source>
</evidence>
<evidence type="ECO:0000256" key="4">
    <source>
        <dbReference type="ARBA" id="ARBA00023136"/>
    </source>
</evidence>
<dbReference type="EMBL" id="JAACJM010000052">
    <property type="protein sequence ID" value="KAF5357292.1"/>
    <property type="molecule type" value="Genomic_DNA"/>
</dbReference>
<proteinExistence type="predicted"/>
<gene>
    <name evidence="7" type="ORF">D9758_005844</name>
</gene>
<keyword evidence="8" id="KW-1185">Reference proteome</keyword>
<name>A0A8H5LHG8_9AGAR</name>
<feature type="compositionally biased region" description="Low complexity" evidence="5">
    <location>
        <begin position="178"/>
        <end position="194"/>
    </location>
</feature>
<evidence type="ECO:0000313" key="8">
    <source>
        <dbReference type="Proteomes" id="UP000559256"/>
    </source>
</evidence>
<accession>A0A8H5LHG8</accession>
<dbReference type="Proteomes" id="UP000559256">
    <property type="component" value="Unassembled WGS sequence"/>
</dbReference>
<comment type="subcellular location">
    <subcellularLocation>
        <location evidence="1">Membrane</location>
        <topology evidence="1">Single-pass membrane protein</topology>
    </subcellularLocation>
</comment>
<evidence type="ECO:0000256" key="1">
    <source>
        <dbReference type="ARBA" id="ARBA00004167"/>
    </source>
</evidence>
<comment type="caution">
    <text evidence="7">The sequence shown here is derived from an EMBL/GenBank/DDBJ whole genome shotgun (WGS) entry which is preliminary data.</text>
</comment>
<protein>
    <submittedName>
        <fullName evidence="7">Uncharacterized protein</fullName>
    </submittedName>
</protein>
<evidence type="ECO:0000313" key="7">
    <source>
        <dbReference type="EMBL" id="KAF5357292.1"/>
    </source>
</evidence>
<feature type="transmembrane region" description="Helical" evidence="6">
    <location>
        <begin position="75"/>
        <end position="99"/>
    </location>
</feature>
<organism evidence="7 8">
    <name type="scientific">Tetrapyrgos nigripes</name>
    <dbReference type="NCBI Taxonomy" id="182062"/>
    <lineage>
        <taxon>Eukaryota</taxon>
        <taxon>Fungi</taxon>
        <taxon>Dikarya</taxon>
        <taxon>Basidiomycota</taxon>
        <taxon>Agaricomycotina</taxon>
        <taxon>Agaricomycetes</taxon>
        <taxon>Agaricomycetidae</taxon>
        <taxon>Agaricales</taxon>
        <taxon>Marasmiineae</taxon>
        <taxon>Marasmiaceae</taxon>
        <taxon>Tetrapyrgos</taxon>
    </lineage>
</organism>
<evidence type="ECO:0000256" key="6">
    <source>
        <dbReference type="SAM" id="Phobius"/>
    </source>
</evidence>
<keyword evidence="3 6" id="KW-1133">Transmembrane helix</keyword>
<dbReference type="AlphaFoldDB" id="A0A8H5LHG8"/>
<feature type="compositionally biased region" description="Polar residues" evidence="5">
    <location>
        <begin position="195"/>
        <end position="205"/>
    </location>
</feature>
<evidence type="ECO:0000256" key="3">
    <source>
        <dbReference type="ARBA" id="ARBA00022989"/>
    </source>
</evidence>
<keyword evidence="4 6" id="KW-0472">Membrane</keyword>
<evidence type="ECO:0000256" key="2">
    <source>
        <dbReference type="ARBA" id="ARBA00022692"/>
    </source>
</evidence>
<dbReference type="InterPro" id="IPR051694">
    <property type="entry name" value="Immunoregulatory_rcpt-like"/>
</dbReference>
<dbReference type="GO" id="GO:0016020">
    <property type="term" value="C:membrane"/>
    <property type="evidence" value="ECO:0007669"/>
    <property type="project" value="UniProtKB-SubCell"/>
</dbReference>